<dbReference type="PANTHER" id="PTHR47950">
    <property type="entry name" value="CYTOCHROME P450, FAMILY 76, SUBFAMILY C, POLYPEPTIDE 5-RELATED"/>
    <property type="match status" value="1"/>
</dbReference>
<dbReference type="PROSITE" id="PS00086">
    <property type="entry name" value="CYTOCHROME_P450"/>
    <property type="match status" value="1"/>
</dbReference>
<keyword evidence="8" id="KW-0812">Transmembrane</keyword>
<keyword evidence="2 5" id="KW-0479">Metal-binding</keyword>
<accession>A0AAQ3RZA7</accession>
<dbReference type="GO" id="GO:0020037">
    <property type="term" value="F:heme binding"/>
    <property type="evidence" value="ECO:0007669"/>
    <property type="project" value="InterPro"/>
</dbReference>
<evidence type="ECO:0000256" key="8">
    <source>
        <dbReference type="SAM" id="Phobius"/>
    </source>
</evidence>
<name>A0AAQ3RZA7_VIGMU</name>
<evidence type="ECO:0000256" key="4">
    <source>
        <dbReference type="ARBA" id="ARBA00023004"/>
    </source>
</evidence>
<evidence type="ECO:0000256" key="7">
    <source>
        <dbReference type="SAM" id="MobiDB-lite"/>
    </source>
</evidence>
<comment type="similarity">
    <text evidence="1 6">Belongs to the cytochrome P450 family.</text>
</comment>
<dbReference type="GO" id="GO:0004497">
    <property type="term" value="F:monooxygenase activity"/>
    <property type="evidence" value="ECO:0007669"/>
    <property type="project" value="UniProtKB-KW"/>
</dbReference>
<dbReference type="InterPro" id="IPR002401">
    <property type="entry name" value="Cyt_P450_E_grp-I"/>
</dbReference>
<dbReference type="AlphaFoldDB" id="A0AAQ3RZA7"/>
<organism evidence="9 10">
    <name type="scientific">Vigna mungo</name>
    <name type="common">Black gram</name>
    <name type="synonym">Phaseolus mungo</name>
    <dbReference type="NCBI Taxonomy" id="3915"/>
    <lineage>
        <taxon>Eukaryota</taxon>
        <taxon>Viridiplantae</taxon>
        <taxon>Streptophyta</taxon>
        <taxon>Embryophyta</taxon>
        <taxon>Tracheophyta</taxon>
        <taxon>Spermatophyta</taxon>
        <taxon>Magnoliopsida</taxon>
        <taxon>eudicotyledons</taxon>
        <taxon>Gunneridae</taxon>
        <taxon>Pentapetalae</taxon>
        <taxon>rosids</taxon>
        <taxon>fabids</taxon>
        <taxon>Fabales</taxon>
        <taxon>Fabaceae</taxon>
        <taxon>Papilionoideae</taxon>
        <taxon>50 kb inversion clade</taxon>
        <taxon>NPAAA clade</taxon>
        <taxon>indigoferoid/millettioid clade</taxon>
        <taxon>Phaseoleae</taxon>
        <taxon>Vigna</taxon>
    </lineage>
</organism>
<dbReference type="PRINTS" id="PR00385">
    <property type="entry name" value="P450"/>
</dbReference>
<keyword evidence="3 6" id="KW-0560">Oxidoreductase</keyword>
<dbReference type="InterPro" id="IPR017972">
    <property type="entry name" value="Cyt_P450_CS"/>
</dbReference>
<dbReference type="InterPro" id="IPR001128">
    <property type="entry name" value="Cyt_P450"/>
</dbReference>
<dbReference type="PANTHER" id="PTHR47950:SF12">
    <property type="entry name" value="CYTOCHROME P450 76AD1-LIKE"/>
    <property type="match status" value="1"/>
</dbReference>
<keyword evidence="5 6" id="KW-0349">Heme</keyword>
<feature type="region of interest" description="Disordered" evidence="7">
    <location>
        <begin position="555"/>
        <end position="589"/>
    </location>
</feature>
<feature type="binding site" description="axial binding residue" evidence="5">
    <location>
        <position position="441"/>
    </location>
    <ligand>
        <name>heme</name>
        <dbReference type="ChEBI" id="CHEBI:30413"/>
    </ligand>
    <ligandPart>
        <name>Fe</name>
        <dbReference type="ChEBI" id="CHEBI:18248"/>
    </ligandPart>
</feature>
<protein>
    <recommendedName>
        <fullName evidence="11">Geraniol 8-hydroxylase</fullName>
    </recommendedName>
</protein>
<reference evidence="9 10" key="1">
    <citation type="journal article" date="2023" name="Life. Sci Alliance">
        <title>Evolutionary insights into 3D genome organization and epigenetic landscape of Vigna mungo.</title>
        <authorList>
            <person name="Junaid A."/>
            <person name="Singh B."/>
            <person name="Bhatia S."/>
        </authorList>
    </citation>
    <scope>NUCLEOTIDE SEQUENCE [LARGE SCALE GENOMIC DNA]</scope>
    <source>
        <strain evidence="9">Urdbean</strain>
    </source>
</reference>
<evidence type="ECO:0000256" key="5">
    <source>
        <dbReference type="PIRSR" id="PIRSR602401-1"/>
    </source>
</evidence>
<evidence type="ECO:0000256" key="1">
    <source>
        <dbReference type="ARBA" id="ARBA00010617"/>
    </source>
</evidence>
<evidence type="ECO:0000256" key="2">
    <source>
        <dbReference type="ARBA" id="ARBA00022723"/>
    </source>
</evidence>
<dbReference type="GO" id="GO:0005506">
    <property type="term" value="F:iron ion binding"/>
    <property type="evidence" value="ECO:0007669"/>
    <property type="project" value="InterPro"/>
</dbReference>
<evidence type="ECO:0000256" key="6">
    <source>
        <dbReference type="RuleBase" id="RU000461"/>
    </source>
</evidence>
<dbReference type="Pfam" id="PF00067">
    <property type="entry name" value="p450"/>
    <property type="match status" value="1"/>
</dbReference>
<keyword evidence="4 5" id="KW-0408">Iron</keyword>
<comment type="cofactor">
    <cofactor evidence="5">
        <name>heme</name>
        <dbReference type="ChEBI" id="CHEBI:30413"/>
    </cofactor>
</comment>
<dbReference type="InterPro" id="IPR036396">
    <property type="entry name" value="Cyt_P450_sf"/>
</dbReference>
<keyword evidence="8" id="KW-1133">Transmembrane helix</keyword>
<dbReference type="Proteomes" id="UP001374535">
    <property type="component" value="Chromosome 5"/>
</dbReference>
<dbReference type="FunFam" id="1.10.630.10:FF:000007">
    <property type="entry name" value="Cytochrome P450 76C4"/>
    <property type="match status" value="1"/>
</dbReference>
<sequence>MDFVSCTLLVLLAWTSIHVTFSFLGRFRKPHHKLPPGPYPLPIIGNLLQLGNKPHQSLAKLSTIHGPLMSLKLGQITTAVVSSAQMAKEVLLTNDHLLSNRTIPQSVCVLNHENYSLAFIPVSPLWRDLRKICNGQLFARNSLDANQDIRRSKVQQLLSEIHRCCQNGEAVDIGTAIFKTTINLLSNTIFSVDLVQSSDKAGEFKELITDITKLVGTPNLADYFPVLKMVDPQGIKTRQTKNVKKVLDIFSDLVDQRLKHREGTHVDVHNDMLDSLLNISREKKMMMDKTMIPHLSHDLFIAGTDTTTSTVEWAMSELVRNPEIMSKATEELELTTGRGNPVKESDIARLPYLEAIIKETLRLHPPVPFLLPRKAETDVNVCGYTIPKDAQVLVNVWTIGRDSTIWENPNSFCPERFLESDIDVKGMNFELTPFGGGRRICPAILLATRMLFLMLGSLINSFHWKLEDGFEPEDMNMEEKFGITLQKARPLRLVPSSMAVQAFHHLRSPFTSSSHFPWFPPHSLRPKLTASFLFKPRPLTSIAISPLPERRRVPVAGVEKESQESSEPEPEVESKAELASELKKAMAERKEKEEDSLLSGVAREIDEIEWPTFGKVLGTSGVVLGVIFGSSVVLLTVNAVLAELSDRVFAGKGIQDFFS</sequence>
<dbReference type="SUPFAM" id="SSF48264">
    <property type="entry name" value="Cytochrome P450"/>
    <property type="match status" value="1"/>
</dbReference>
<gene>
    <name evidence="9" type="ORF">V8G54_014521</name>
</gene>
<feature type="transmembrane region" description="Helical" evidence="8">
    <location>
        <begin position="621"/>
        <end position="642"/>
    </location>
</feature>
<keyword evidence="8" id="KW-0472">Membrane</keyword>
<evidence type="ECO:0000256" key="3">
    <source>
        <dbReference type="ARBA" id="ARBA00023002"/>
    </source>
</evidence>
<dbReference type="EMBL" id="CP144696">
    <property type="protein sequence ID" value="WVZ09991.1"/>
    <property type="molecule type" value="Genomic_DNA"/>
</dbReference>
<keyword evidence="6" id="KW-0503">Monooxygenase</keyword>
<evidence type="ECO:0000313" key="10">
    <source>
        <dbReference type="Proteomes" id="UP001374535"/>
    </source>
</evidence>
<evidence type="ECO:0000313" key="9">
    <source>
        <dbReference type="EMBL" id="WVZ09991.1"/>
    </source>
</evidence>
<evidence type="ECO:0008006" key="11">
    <source>
        <dbReference type="Google" id="ProtNLM"/>
    </source>
</evidence>
<dbReference type="GO" id="GO:0016705">
    <property type="term" value="F:oxidoreductase activity, acting on paired donors, with incorporation or reduction of molecular oxygen"/>
    <property type="evidence" value="ECO:0007669"/>
    <property type="project" value="InterPro"/>
</dbReference>
<keyword evidence="10" id="KW-1185">Reference proteome</keyword>
<dbReference type="Gene3D" id="1.10.630.10">
    <property type="entry name" value="Cytochrome P450"/>
    <property type="match status" value="1"/>
</dbReference>
<proteinExistence type="inferred from homology"/>
<dbReference type="PRINTS" id="PR00463">
    <property type="entry name" value="EP450I"/>
</dbReference>
<dbReference type="CDD" id="cd11073">
    <property type="entry name" value="CYP76-like"/>
    <property type="match status" value="1"/>
</dbReference>
<feature type="compositionally biased region" description="Basic and acidic residues" evidence="7">
    <location>
        <begin position="572"/>
        <end position="589"/>
    </location>
</feature>